<dbReference type="UniPathway" id="UPA00074">
    <property type="reaction ID" value="UER00129"/>
</dbReference>
<dbReference type="SUPFAM" id="SSF55326">
    <property type="entry name" value="PurM N-terminal domain-like"/>
    <property type="match status" value="1"/>
</dbReference>
<dbReference type="Gene3D" id="3.30.1330.10">
    <property type="entry name" value="PurM-like, N-terminal domain"/>
    <property type="match status" value="1"/>
</dbReference>
<organism evidence="14 15">
    <name type="scientific">Sphaerotilus hippei</name>
    <dbReference type="NCBI Taxonomy" id="744406"/>
    <lineage>
        <taxon>Bacteria</taxon>
        <taxon>Pseudomonadati</taxon>
        <taxon>Pseudomonadota</taxon>
        <taxon>Betaproteobacteria</taxon>
        <taxon>Burkholderiales</taxon>
        <taxon>Sphaerotilaceae</taxon>
        <taxon>Sphaerotilus</taxon>
    </lineage>
</organism>
<dbReference type="GO" id="GO:0005524">
    <property type="term" value="F:ATP binding"/>
    <property type="evidence" value="ECO:0007669"/>
    <property type="project" value="UniProtKB-KW"/>
</dbReference>
<keyword evidence="6" id="KW-0547">Nucleotide-binding</keyword>
<feature type="domain" description="PurM-like C-terminal" evidence="13">
    <location>
        <begin position="199"/>
        <end position="358"/>
    </location>
</feature>
<dbReference type="PANTHER" id="PTHR10520:SF12">
    <property type="entry name" value="TRIFUNCTIONAL PURINE BIOSYNTHETIC PROTEIN ADENOSINE-3"/>
    <property type="match status" value="1"/>
</dbReference>
<dbReference type="OrthoDB" id="9777881at2"/>
<dbReference type="InterPro" id="IPR010918">
    <property type="entry name" value="PurM-like_C_dom"/>
</dbReference>
<evidence type="ECO:0000256" key="5">
    <source>
        <dbReference type="ARBA" id="ARBA00022598"/>
    </source>
</evidence>
<dbReference type="GO" id="GO:0005829">
    <property type="term" value="C:cytosol"/>
    <property type="evidence" value="ECO:0007669"/>
    <property type="project" value="TreeGrafter"/>
</dbReference>
<dbReference type="Pfam" id="PF00586">
    <property type="entry name" value="AIRS"/>
    <property type="match status" value="1"/>
</dbReference>
<dbReference type="EMBL" id="QJJS01000003">
    <property type="protein sequence ID" value="PXW97970.1"/>
    <property type="molecule type" value="Genomic_DNA"/>
</dbReference>
<sequence>MNPAAPHESTDPGTLSYEQAGVNYDLIDPLKISAQRAAASTATQLAGHGFTEVAASRGESAYVVDVGPFYIASIVECLGTKTLVADEMATLTGRSYYDGIAQDTIAMAVNDLITVGATPLVVQAYWAAGGSDWFGDNARAQALVAGWKKACEVCNVAWGGGETPALAGIVEAGRIDLAASCTGLINPKERLSVGDQLGAGDAIVLLESSGIHANGLSLARKLVERLPQGYLTEVRPGLSYGEALLAPTVLYSPVTEALWKAGIAPRYCANITGHGWRKLLRHPAELTYRIHTVPPVTPVLAFMQQHARQDDREAYSTLNMGAGFAIFVQAEDAERTVEIARAQGIAAWNAGVVEAGPKRLLIEPLGIEFGNDDLQLR</sequence>
<keyword evidence="7" id="KW-0067">ATP-binding</keyword>
<dbReference type="Pfam" id="PF02769">
    <property type="entry name" value="AIRS_C"/>
    <property type="match status" value="1"/>
</dbReference>
<evidence type="ECO:0000313" key="14">
    <source>
        <dbReference type="EMBL" id="PXW97970.1"/>
    </source>
</evidence>
<comment type="similarity">
    <text evidence="2">Belongs to the AIR synthase family.</text>
</comment>
<evidence type="ECO:0000256" key="7">
    <source>
        <dbReference type="ARBA" id="ARBA00022840"/>
    </source>
</evidence>
<evidence type="ECO:0000256" key="9">
    <source>
        <dbReference type="ARBA" id="ARBA00032931"/>
    </source>
</evidence>
<dbReference type="InterPro" id="IPR016188">
    <property type="entry name" value="PurM-like_N"/>
</dbReference>
<dbReference type="InterPro" id="IPR036676">
    <property type="entry name" value="PurM-like_C_sf"/>
</dbReference>
<evidence type="ECO:0000256" key="3">
    <source>
        <dbReference type="ARBA" id="ARBA00013047"/>
    </source>
</evidence>
<dbReference type="GO" id="GO:0004641">
    <property type="term" value="F:phosphoribosylformylglycinamidine cyclo-ligase activity"/>
    <property type="evidence" value="ECO:0007669"/>
    <property type="project" value="UniProtKB-EC"/>
</dbReference>
<evidence type="ECO:0000256" key="10">
    <source>
        <dbReference type="ARBA" id="ARBA00033093"/>
    </source>
</evidence>
<dbReference type="SUPFAM" id="SSF56042">
    <property type="entry name" value="PurM C-terminal domain-like"/>
    <property type="match status" value="1"/>
</dbReference>
<keyword evidence="15" id="KW-1185">Reference proteome</keyword>
<dbReference type="RefSeq" id="WP_110399548.1">
    <property type="nucleotide sequence ID" value="NZ_QJJS01000003.1"/>
</dbReference>
<evidence type="ECO:0000256" key="1">
    <source>
        <dbReference type="ARBA" id="ARBA00004686"/>
    </source>
</evidence>
<accession>A0A318H3E9</accession>
<dbReference type="Proteomes" id="UP000247811">
    <property type="component" value="Unassembled WGS sequence"/>
</dbReference>
<evidence type="ECO:0000256" key="2">
    <source>
        <dbReference type="ARBA" id="ARBA00010280"/>
    </source>
</evidence>
<keyword evidence="5 14" id="KW-0436">Ligase</keyword>
<dbReference type="Gene3D" id="3.90.650.10">
    <property type="entry name" value="PurM-like C-terminal domain"/>
    <property type="match status" value="1"/>
</dbReference>
<evidence type="ECO:0000256" key="8">
    <source>
        <dbReference type="ARBA" id="ARBA00031908"/>
    </source>
</evidence>
<gene>
    <name evidence="14" type="ORF">C7444_10361</name>
</gene>
<comment type="caution">
    <text evidence="14">The sequence shown here is derived from an EMBL/GenBank/DDBJ whole genome shotgun (WGS) entry which is preliminary data.</text>
</comment>
<evidence type="ECO:0000259" key="13">
    <source>
        <dbReference type="Pfam" id="PF02769"/>
    </source>
</evidence>
<dbReference type="GO" id="GO:0006189">
    <property type="term" value="P:'de novo' IMP biosynthetic process"/>
    <property type="evidence" value="ECO:0007669"/>
    <property type="project" value="UniProtKB-UniPathway"/>
</dbReference>
<evidence type="ECO:0000313" key="15">
    <source>
        <dbReference type="Proteomes" id="UP000247811"/>
    </source>
</evidence>
<dbReference type="GO" id="GO:0004637">
    <property type="term" value="F:phosphoribosylamine-glycine ligase activity"/>
    <property type="evidence" value="ECO:0007669"/>
    <property type="project" value="TreeGrafter"/>
</dbReference>
<dbReference type="GO" id="GO:0046084">
    <property type="term" value="P:adenine biosynthetic process"/>
    <property type="evidence" value="ECO:0007669"/>
    <property type="project" value="TreeGrafter"/>
</dbReference>
<proteinExistence type="inferred from homology"/>
<comment type="pathway">
    <text evidence="1">Purine metabolism; IMP biosynthesis via de novo pathway; 5-amino-1-(5-phospho-D-ribosyl)imidazole from N(2)-formyl-N(1)-(5-phospho-D-ribosyl)glycinamide: step 2/2.</text>
</comment>
<evidence type="ECO:0000259" key="12">
    <source>
        <dbReference type="Pfam" id="PF00586"/>
    </source>
</evidence>
<protein>
    <recommendedName>
        <fullName evidence="4">Phosphoribosylformylglycinamidine cyclo-ligase</fullName>
        <ecNumber evidence="3">6.3.3.1</ecNumber>
    </recommendedName>
    <alternativeName>
        <fullName evidence="9">AIR synthase</fullName>
    </alternativeName>
    <alternativeName>
        <fullName evidence="10">AIRS</fullName>
    </alternativeName>
    <alternativeName>
        <fullName evidence="8">Phosphoribosyl-aminoimidazole synthetase</fullName>
    </alternativeName>
</protein>
<comment type="catalytic activity">
    <reaction evidence="11">
        <text>2-formamido-N(1)-(5-O-phospho-beta-D-ribosyl)acetamidine + ATP = 5-amino-1-(5-phospho-beta-D-ribosyl)imidazole + ADP + phosphate + H(+)</text>
        <dbReference type="Rhea" id="RHEA:23032"/>
        <dbReference type="ChEBI" id="CHEBI:15378"/>
        <dbReference type="ChEBI" id="CHEBI:30616"/>
        <dbReference type="ChEBI" id="CHEBI:43474"/>
        <dbReference type="ChEBI" id="CHEBI:137981"/>
        <dbReference type="ChEBI" id="CHEBI:147287"/>
        <dbReference type="ChEBI" id="CHEBI:456216"/>
        <dbReference type="EC" id="6.3.3.1"/>
    </reaction>
</comment>
<feature type="domain" description="PurM-like N-terminal" evidence="12">
    <location>
        <begin position="58"/>
        <end position="185"/>
    </location>
</feature>
<dbReference type="InterPro" id="IPR036921">
    <property type="entry name" value="PurM-like_N_sf"/>
</dbReference>
<evidence type="ECO:0000256" key="6">
    <source>
        <dbReference type="ARBA" id="ARBA00022741"/>
    </source>
</evidence>
<dbReference type="AlphaFoldDB" id="A0A318H3E9"/>
<dbReference type="InterPro" id="IPR004733">
    <property type="entry name" value="PurM_cligase"/>
</dbReference>
<name>A0A318H3E9_9BURK</name>
<dbReference type="PANTHER" id="PTHR10520">
    <property type="entry name" value="TRIFUNCTIONAL PURINE BIOSYNTHETIC PROTEIN ADENOSINE-3-RELATED"/>
    <property type="match status" value="1"/>
</dbReference>
<evidence type="ECO:0000256" key="11">
    <source>
        <dbReference type="ARBA" id="ARBA00049057"/>
    </source>
</evidence>
<reference evidence="14 15" key="1">
    <citation type="submission" date="2018-05" db="EMBL/GenBank/DDBJ databases">
        <title>Genomic Encyclopedia of Type Strains, Phase IV (KMG-IV): sequencing the most valuable type-strain genomes for metagenomic binning, comparative biology and taxonomic classification.</title>
        <authorList>
            <person name="Goeker M."/>
        </authorList>
    </citation>
    <scope>NUCLEOTIDE SEQUENCE [LARGE SCALE GENOMIC DNA]</scope>
    <source>
        <strain evidence="14 15">DSM 566</strain>
    </source>
</reference>
<evidence type="ECO:0000256" key="4">
    <source>
        <dbReference type="ARBA" id="ARBA00020367"/>
    </source>
</evidence>
<dbReference type="EC" id="6.3.3.1" evidence="3"/>